<dbReference type="AlphaFoldDB" id="A0A1A7W9S5"/>
<name>A0A1A7W9S5_9TELE</name>
<dbReference type="EMBL" id="HADW01001198">
    <property type="protein sequence ID" value="SBP02598.1"/>
    <property type="molecule type" value="Transcribed_RNA"/>
</dbReference>
<feature type="transmembrane region" description="Helical" evidence="1">
    <location>
        <begin position="6"/>
        <end position="26"/>
    </location>
</feature>
<accession>A0A1A7W9S5</accession>
<protein>
    <submittedName>
        <fullName evidence="2">DDE superfamily endonuclease</fullName>
    </submittedName>
</protein>
<organism evidence="2">
    <name type="scientific">Iconisemion striatum</name>
    <dbReference type="NCBI Taxonomy" id="60296"/>
    <lineage>
        <taxon>Eukaryota</taxon>
        <taxon>Metazoa</taxon>
        <taxon>Chordata</taxon>
        <taxon>Craniata</taxon>
        <taxon>Vertebrata</taxon>
        <taxon>Euteleostomi</taxon>
        <taxon>Actinopterygii</taxon>
        <taxon>Neopterygii</taxon>
        <taxon>Teleostei</taxon>
        <taxon>Neoteleostei</taxon>
        <taxon>Acanthomorphata</taxon>
        <taxon>Ovalentaria</taxon>
        <taxon>Atherinomorphae</taxon>
        <taxon>Cyprinodontiformes</taxon>
        <taxon>Nothobranchiidae</taxon>
        <taxon>Iconisemion</taxon>
    </lineage>
</organism>
<keyword evidence="1" id="KW-0812">Transmembrane</keyword>
<reference evidence="2" key="1">
    <citation type="submission" date="2016-05" db="EMBL/GenBank/DDBJ databases">
        <authorList>
            <person name="Lavstsen T."/>
            <person name="Jespersen J.S."/>
        </authorList>
    </citation>
    <scope>NUCLEOTIDE SEQUENCE</scope>
    <source>
        <tissue evidence="2">Brain</tissue>
    </source>
</reference>
<evidence type="ECO:0000313" key="2">
    <source>
        <dbReference type="EMBL" id="SBP02598.1"/>
    </source>
</evidence>
<gene>
    <name evidence="2" type="primary">Nfu_g_1_026113</name>
</gene>
<dbReference type="EMBL" id="HADX01007876">
    <property type="protein sequence ID" value="SBP30108.1"/>
    <property type="molecule type" value="Transcribed_RNA"/>
</dbReference>
<evidence type="ECO:0000256" key="1">
    <source>
        <dbReference type="SAM" id="Phobius"/>
    </source>
</evidence>
<keyword evidence="2" id="KW-0378">Hydrolase</keyword>
<keyword evidence="2" id="KW-0540">Nuclease</keyword>
<reference evidence="2" key="2">
    <citation type="submission" date="2016-06" db="EMBL/GenBank/DDBJ databases">
        <title>The genome of a short-lived fish provides insights into sex chromosome evolution and the genetic control of aging.</title>
        <authorList>
            <person name="Reichwald K."/>
            <person name="Felder M."/>
            <person name="Petzold A."/>
            <person name="Koch P."/>
            <person name="Groth M."/>
            <person name="Platzer M."/>
        </authorList>
    </citation>
    <scope>NUCLEOTIDE SEQUENCE</scope>
    <source>
        <tissue evidence="2">Brain</tissue>
    </source>
</reference>
<proteinExistence type="predicted"/>
<sequence>VPQRCIFSTLYTVNYTYFIIAIIMIVPHNSDHSMSISDIVMCVSEGP</sequence>
<feature type="non-terminal residue" evidence="2">
    <location>
        <position position="1"/>
    </location>
</feature>
<keyword evidence="1" id="KW-0472">Membrane</keyword>
<keyword evidence="1" id="KW-1133">Transmembrane helix</keyword>
<dbReference type="GO" id="GO:0004519">
    <property type="term" value="F:endonuclease activity"/>
    <property type="evidence" value="ECO:0007669"/>
    <property type="project" value="UniProtKB-KW"/>
</dbReference>
<feature type="non-terminal residue" evidence="2">
    <location>
        <position position="47"/>
    </location>
</feature>
<keyword evidence="2" id="KW-0255">Endonuclease</keyword>